<feature type="region of interest" description="Disordered" evidence="1">
    <location>
        <begin position="1"/>
        <end position="38"/>
    </location>
</feature>
<evidence type="ECO:0000313" key="4">
    <source>
        <dbReference type="Proteomes" id="UP000604117"/>
    </source>
</evidence>
<feature type="compositionally biased region" description="Basic residues" evidence="1">
    <location>
        <begin position="1"/>
        <end position="20"/>
    </location>
</feature>
<evidence type="ECO:0000256" key="1">
    <source>
        <dbReference type="SAM" id="MobiDB-lite"/>
    </source>
</evidence>
<evidence type="ECO:0000313" key="3">
    <source>
        <dbReference type="EMBL" id="GIF71732.1"/>
    </source>
</evidence>
<proteinExistence type="predicted"/>
<name>A0ABQ4CKA2_9ACTN</name>
<organism evidence="3 4">
    <name type="scientific">Asanoa siamensis</name>
    <dbReference type="NCBI Taxonomy" id="926357"/>
    <lineage>
        <taxon>Bacteria</taxon>
        <taxon>Bacillati</taxon>
        <taxon>Actinomycetota</taxon>
        <taxon>Actinomycetes</taxon>
        <taxon>Micromonosporales</taxon>
        <taxon>Micromonosporaceae</taxon>
        <taxon>Asanoa</taxon>
    </lineage>
</organism>
<dbReference type="EMBL" id="BONE01000007">
    <property type="protein sequence ID" value="GIF71732.1"/>
    <property type="molecule type" value="Genomic_DNA"/>
</dbReference>
<gene>
    <name evidence="3" type="ORF">Asi02nite_12500</name>
</gene>
<evidence type="ECO:0000256" key="2">
    <source>
        <dbReference type="SAM" id="Phobius"/>
    </source>
</evidence>
<reference evidence="3 4" key="1">
    <citation type="submission" date="2021-01" db="EMBL/GenBank/DDBJ databases">
        <title>Whole genome shotgun sequence of Asanoa siamensis NBRC 107932.</title>
        <authorList>
            <person name="Komaki H."/>
            <person name="Tamura T."/>
        </authorList>
    </citation>
    <scope>NUCLEOTIDE SEQUENCE [LARGE SCALE GENOMIC DNA]</scope>
    <source>
        <strain evidence="3 4">NBRC 107932</strain>
    </source>
</reference>
<keyword evidence="4" id="KW-1185">Reference proteome</keyword>
<keyword evidence="2" id="KW-1133">Transmembrane helix</keyword>
<dbReference type="Proteomes" id="UP000604117">
    <property type="component" value="Unassembled WGS sequence"/>
</dbReference>
<feature type="region of interest" description="Disordered" evidence="1">
    <location>
        <begin position="111"/>
        <end position="134"/>
    </location>
</feature>
<protein>
    <submittedName>
        <fullName evidence="3">Uncharacterized protein</fullName>
    </submittedName>
</protein>
<keyword evidence="2" id="KW-0472">Membrane</keyword>
<comment type="caution">
    <text evidence="3">The sequence shown here is derived from an EMBL/GenBank/DDBJ whole genome shotgun (WGS) entry which is preliminary data.</text>
</comment>
<accession>A0ABQ4CKA2</accession>
<feature type="transmembrane region" description="Helical" evidence="2">
    <location>
        <begin position="56"/>
        <end position="74"/>
    </location>
</feature>
<sequence>MRSKGSRIRRGRDRRSRRAPLRFAPLPRPRPVALEDRNDTSRTGVYTSMVGRMRKFAVIAAVTLAVAGCGRPFGGRVVYQGDYPSYATVAELVDKASLVVEATLADPRDGVLYPSGAGGTDPVTDPQAGAPPGDSGVVITIWTATVTQVHKGRTKPGALIEVQQTGGERDGVVYEQPGAVPFAEGTPYLLFLETYPDAPASLLNPTQAQYVVEPTGYRPVGDNTLTVTAADLAN</sequence>
<keyword evidence="2" id="KW-0812">Transmembrane</keyword>